<gene>
    <name evidence="2" type="ORF">BAE39_05955</name>
</gene>
<sequence length="83" mass="9175">MAQRQDSDRESRRILERVAQETDPAGASFVARTTKGVRDHVAAADADRTDPIEVWGTRIGRILGLLLALGLMVWLVLFLTRGS</sequence>
<name>A0A1A5JTW7_RHILI</name>
<dbReference type="EMBL" id="LZTJ01000001">
    <property type="protein sequence ID" value="OBP83059.1"/>
    <property type="molecule type" value="Genomic_DNA"/>
</dbReference>
<protein>
    <submittedName>
        <fullName evidence="2">Uncharacterized protein</fullName>
    </submittedName>
</protein>
<accession>A0A1A5JTW7</accession>
<dbReference type="GeneID" id="66681380"/>
<proteinExistence type="predicted"/>
<reference evidence="3" key="1">
    <citation type="submission" date="2016-06" db="EMBL/GenBank/DDBJ databases">
        <title>NZP2037 Pacbio-Illumina hybrid assembly.</title>
        <authorList>
            <person name="Ramsay J.P."/>
        </authorList>
    </citation>
    <scope>NUCLEOTIDE SEQUENCE [LARGE SCALE GENOMIC DNA]</scope>
    <source>
        <strain evidence="3">R7ANS::ICEMlSym2042</strain>
    </source>
</reference>
<dbReference type="RefSeq" id="WP_010912204.1">
    <property type="nucleotide sequence ID" value="NZ_LZTH01000011.1"/>
</dbReference>
<comment type="caution">
    <text evidence="2">The sequence shown here is derived from an EMBL/GenBank/DDBJ whole genome shotgun (WGS) entry which is preliminary data.</text>
</comment>
<dbReference type="Proteomes" id="UP000093748">
    <property type="component" value="Unassembled WGS sequence"/>
</dbReference>
<organism evidence="2 3">
    <name type="scientific">Rhizobium loti</name>
    <name type="common">Mesorhizobium loti</name>
    <dbReference type="NCBI Taxonomy" id="381"/>
    <lineage>
        <taxon>Bacteria</taxon>
        <taxon>Pseudomonadati</taxon>
        <taxon>Pseudomonadota</taxon>
        <taxon>Alphaproteobacteria</taxon>
        <taxon>Hyphomicrobiales</taxon>
        <taxon>Phyllobacteriaceae</taxon>
        <taxon>Mesorhizobium</taxon>
    </lineage>
</organism>
<keyword evidence="1" id="KW-0472">Membrane</keyword>
<feature type="transmembrane region" description="Helical" evidence="1">
    <location>
        <begin position="59"/>
        <end position="79"/>
    </location>
</feature>
<evidence type="ECO:0000313" key="2">
    <source>
        <dbReference type="EMBL" id="OBP83059.1"/>
    </source>
</evidence>
<evidence type="ECO:0000313" key="3">
    <source>
        <dbReference type="Proteomes" id="UP000093748"/>
    </source>
</evidence>
<dbReference type="AlphaFoldDB" id="A0A1A5JTW7"/>
<evidence type="ECO:0000256" key="1">
    <source>
        <dbReference type="SAM" id="Phobius"/>
    </source>
</evidence>
<dbReference type="OrthoDB" id="8449218at2"/>
<keyword evidence="1" id="KW-0812">Transmembrane</keyword>
<keyword evidence="1" id="KW-1133">Transmembrane helix</keyword>